<dbReference type="SUPFAM" id="SSF54523">
    <property type="entry name" value="Pili subunits"/>
    <property type="match status" value="1"/>
</dbReference>
<keyword evidence="3" id="KW-1185">Reference proteome</keyword>
<dbReference type="InterPro" id="IPR045584">
    <property type="entry name" value="Pilin-like"/>
</dbReference>
<dbReference type="PANTHER" id="PTHR30093">
    <property type="entry name" value="GENERAL SECRETION PATHWAY PROTEIN G"/>
    <property type="match status" value="1"/>
</dbReference>
<dbReference type="InterPro" id="IPR011453">
    <property type="entry name" value="DUF1559"/>
</dbReference>
<evidence type="ECO:0000313" key="2">
    <source>
        <dbReference type="EMBL" id="TWU25990.1"/>
    </source>
</evidence>
<proteinExistence type="predicted"/>
<dbReference type="PANTHER" id="PTHR30093:SF2">
    <property type="entry name" value="TYPE II SECRETION SYSTEM PROTEIN H"/>
    <property type="match status" value="1"/>
</dbReference>
<dbReference type="OrthoDB" id="245967at2"/>
<evidence type="ECO:0000313" key="3">
    <source>
        <dbReference type="Proteomes" id="UP000318437"/>
    </source>
</evidence>
<dbReference type="AlphaFoldDB" id="A0A5C6CN57"/>
<protein>
    <submittedName>
        <fullName evidence="2">Putative major pilin subunit</fullName>
    </submittedName>
</protein>
<dbReference type="RefSeq" id="WP_146451545.1">
    <property type="nucleotide sequence ID" value="NZ_SJPS01000004.1"/>
</dbReference>
<evidence type="ECO:0000259" key="1">
    <source>
        <dbReference type="Pfam" id="PF07596"/>
    </source>
</evidence>
<organism evidence="2 3">
    <name type="scientific">Bythopirellula polymerisocia</name>
    <dbReference type="NCBI Taxonomy" id="2528003"/>
    <lineage>
        <taxon>Bacteria</taxon>
        <taxon>Pseudomonadati</taxon>
        <taxon>Planctomycetota</taxon>
        <taxon>Planctomycetia</taxon>
        <taxon>Pirellulales</taxon>
        <taxon>Lacipirellulaceae</taxon>
        <taxon>Bythopirellula</taxon>
    </lineage>
</organism>
<feature type="domain" description="DUF1559" evidence="1">
    <location>
        <begin position="35"/>
        <end position="415"/>
    </location>
</feature>
<dbReference type="Pfam" id="PF07963">
    <property type="entry name" value="N_methyl"/>
    <property type="match status" value="1"/>
</dbReference>
<dbReference type="InterPro" id="IPR012902">
    <property type="entry name" value="N_methyl_site"/>
</dbReference>
<gene>
    <name evidence="2" type="ORF">Pla144_32050</name>
</gene>
<comment type="caution">
    <text evidence="2">The sequence shown here is derived from an EMBL/GenBank/DDBJ whole genome shotgun (WGS) entry which is preliminary data.</text>
</comment>
<sequence length="433" mass="45807">MMDAKCKRRGFTLVELLVVIAIIGVLVALLLPAVQAAREAARRNSCLNNIKQLSLAIHNYADKKSEEFPLASTAFFRSNTITAPKAGTTQDHYSWLFQILPDMEQNTLYTRVREATLPTGPTLGIPVTGAKGSAQLKAGPFGTNEAQSVNVLGRAPTAGESAYAYQQKIEAMMCPSYPGSDEAKTGTYTGMNKVAVGTYVAIPSTHYNTDGTGQAMDTGGATGTLFDSMSGANKFKQLAGNGVLAFAQNTITTAPESNAVSIYEVRRRPKGVTFAGIRDGTANTILFAESREENYASWISGLSAYVVAVDPGTNQQIQKIQPTAGSNTPAQLGWPVGTTGRTALNVGTSVKSKGGIAATGTNAPQEAGDVYFKTNYPHNRGVAYRIFGPSSGHPGTVQHAYADAHGKSINEDVDANVYVRLVTRAGGEVVELP</sequence>
<dbReference type="Pfam" id="PF07596">
    <property type="entry name" value="SBP_bac_10"/>
    <property type="match status" value="1"/>
</dbReference>
<dbReference type="Proteomes" id="UP000318437">
    <property type="component" value="Unassembled WGS sequence"/>
</dbReference>
<reference evidence="2 3" key="1">
    <citation type="submission" date="2019-02" db="EMBL/GenBank/DDBJ databases">
        <title>Deep-cultivation of Planctomycetes and their phenomic and genomic characterization uncovers novel biology.</title>
        <authorList>
            <person name="Wiegand S."/>
            <person name="Jogler M."/>
            <person name="Boedeker C."/>
            <person name="Pinto D."/>
            <person name="Vollmers J."/>
            <person name="Rivas-Marin E."/>
            <person name="Kohn T."/>
            <person name="Peeters S.H."/>
            <person name="Heuer A."/>
            <person name="Rast P."/>
            <person name="Oberbeckmann S."/>
            <person name="Bunk B."/>
            <person name="Jeske O."/>
            <person name="Meyerdierks A."/>
            <person name="Storesund J.E."/>
            <person name="Kallscheuer N."/>
            <person name="Luecker S."/>
            <person name="Lage O.M."/>
            <person name="Pohl T."/>
            <person name="Merkel B.J."/>
            <person name="Hornburger P."/>
            <person name="Mueller R.-W."/>
            <person name="Bruemmer F."/>
            <person name="Labrenz M."/>
            <person name="Spormann A.M."/>
            <person name="Op Den Camp H."/>
            <person name="Overmann J."/>
            <person name="Amann R."/>
            <person name="Jetten M.S.M."/>
            <person name="Mascher T."/>
            <person name="Medema M.H."/>
            <person name="Devos D.P."/>
            <person name="Kaster A.-K."/>
            <person name="Ovreas L."/>
            <person name="Rohde M."/>
            <person name="Galperin M.Y."/>
            <person name="Jogler C."/>
        </authorList>
    </citation>
    <scope>NUCLEOTIDE SEQUENCE [LARGE SCALE GENOMIC DNA]</scope>
    <source>
        <strain evidence="2 3">Pla144</strain>
    </source>
</reference>
<name>A0A5C6CN57_9BACT</name>
<dbReference type="PROSITE" id="PS00409">
    <property type="entry name" value="PROKAR_NTER_METHYL"/>
    <property type="match status" value="1"/>
</dbReference>
<dbReference type="EMBL" id="SJPS01000004">
    <property type="protein sequence ID" value="TWU25990.1"/>
    <property type="molecule type" value="Genomic_DNA"/>
</dbReference>
<accession>A0A5C6CN57</accession>
<dbReference type="NCBIfam" id="TIGR02532">
    <property type="entry name" value="IV_pilin_GFxxxE"/>
    <property type="match status" value="1"/>
</dbReference>
<dbReference type="Gene3D" id="3.30.700.10">
    <property type="entry name" value="Glycoprotein, Type 4 Pilin"/>
    <property type="match status" value="1"/>
</dbReference>